<proteinExistence type="predicted"/>
<protein>
    <submittedName>
        <fullName evidence="2">Uncharacterized protein</fullName>
    </submittedName>
</protein>
<feature type="compositionally biased region" description="Basic and acidic residues" evidence="1">
    <location>
        <begin position="1"/>
        <end position="10"/>
    </location>
</feature>
<dbReference type="EMBL" id="CACTIH010003704">
    <property type="protein sequence ID" value="CAA2982693.1"/>
    <property type="molecule type" value="Genomic_DNA"/>
</dbReference>
<dbReference type="AlphaFoldDB" id="A0A8S0RTP1"/>
<organism evidence="2 3">
    <name type="scientific">Olea europaea subsp. europaea</name>
    <dbReference type="NCBI Taxonomy" id="158383"/>
    <lineage>
        <taxon>Eukaryota</taxon>
        <taxon>Viridiplantae</taxon>
        <taxon>Streptophyta</taxon>
        <taxon>Embryophyta</taxon>
        <taxon>Tracheophyta</taxon>
        <taxon>Spermatophyta</taxon>
        <taxon>Magnoliopsida</taxon>
        <taxon>eudicotyledons</taxon>
        <taxon>Gunneridae</taxon>
        <taxon>Pentapetalae</taxon>
        <taxon>asterids</taxon>
        <taxon>lamiids</taxon>
        <taxon>Lamiales</taxon>
        <taxon>Oleaceae</taxon>
        <taxon>Oleeae</taxon>
        <taxon>Olea</taxon>
    </lineage>
</organism>
<evidence type="ECO:0000256" key="1">
    <source>
        <dbReference type="SAM" id="MobiDB-lite"/>
    </source>
</evidence>
<name>A0A8S0RTP1_OLEEU</name>
<gene>
    <name evidence="2" type="ORF">OLEA9_A028826</name>
</gene>
<dbReference type="Gramene" id="OE9A028826T1">
    <property type="protein sequence ID" value="OE9A028826C1"/>
    <property type="gene ID" value="OE9A028826"/>
</dbReference>
<sequence>MNGKMKRDPSSKSTAMNGEDQHGKLCSPEYAIHFKTEQKDKESEQRGKGQGILYSPENAIHVNTQRSDPGVKDEEAGGGGKQEEQQTWREQQRAKEEPKTSSSVGGDLMGKPSSKL</sequence>
<feature type="region of interest" description="Disordered" evidence="1">
    <location>
        <begin position="1"/>
        <end position="116"/>
    </location>
</feature>
<dbReference type="Proteomes" id="UP000594638">
    <property type="component" value="Unassembled WGS sequence"/>
</dbReference>
<feature type="compositionally biased region" description="Basic and acidic residues" evidence="1">
    <location>
        <begin position="32"/>
        <end position="47"/>
    </location>
</feature>
<reference evidence="2 3" key="1">
    <citation type="submission" date="2019-12" db="EMBL/GenBank/DDBJ databases">
        <authorList>
            <person name="Alioto T."/>
            <person name="Alioto T."/>
            <person name="Gomez Garrido J."/>
        </authorList>
    </citation>
    <scope>NUCLEOTIDE SEQUENCE [LARGE SCALE GENOMIC DNA]</scope>
</reference>
<keyword evidence="3" id="KW-1185">Reference proteome</keyword>
<evidence type="ECO:0000313" key="3">
    <source>
        <dbReference type="Proteomes" id="UP000594638"/>
    </source>
</evidence>
<feature type="compositionally biased region" description="Basic and acidic residues" evidence="1">
    <location>
        <begin position="69"/>
        <end position="99"/>
    </location>
</feature>
<evidence type="ECO:0000313" key="2">
    <source>
        <dbReference type="EMBL" id="CAA2982693.1"/>
    </source>
</evidence>
<comment type="caution">
    <text evidence="2">The sequence shown here is derived from an EMBL/GenBank/DDBJ whole genome shotgun (WGS) entry which is preliminary data.</text>
</comment>
<accession>A0A8S0RTP1</accession>